<evidence type="ECO:0007829" key="8">
    <source>
        <dbReference type="PeptideAtlas" id="A0A498NEH9"/>
    </source>
</evidence>
<feature type="transmembrane region" description="Helical" evidence="4">
    <location>
        <begin position="686"/>
        <end position="706"/>
    </location>
</feature>
<feature type="region of interest" description="Disordered" evidence="3">
    <location>
        <begin position="1"/>
        <end position="24"/>
    </location>
</feature>
<evidence type="ECO:0000256" key="2">
    <source>
        <dbReference type="SAM" id="Coils"/>
    </source>
</evidence>
<dbReference type="SUPFAM" id="SSF103473">
    <property type="entry name" value="MFS general substrate transporter"/>
    <property type="match status" value="1"/>
</dbReference>
<evidence type="ECO:0000313" key="7">
    <source>
        <dbReference type="Proteomes" id="UP000290572"/>
    </source>
</evidence>
<reference evidence="6 7" key="1">
    <citation type="submission" date="2018-03" db="EMBL/GenBank/DDBJ databases">
        <title>Draft genome sequence of Rohu Carp (Labeo rohita).</title>
        <authorList>
            <person name="Das P."/>
            <person name="Kushwaha B."/>
            <person name="Joshi C.G."/>
            <person name="Kumar D."/>
            <person name="Nagpure N.S."/>
            <person name="Sahoo L."/>
            <person name="Das S.P."/>
            <person name="Bit A."/>
            <person name="Patnaik S."/>
            <person name="Meher P.K."/>
            <person name="Jayasankar P."/>
            <person name="Koringa P.G."/>
            <person name="Patel N.V."/>
            <person name="Hinsu A.T."/>
            <person name="Kumar R."/>
            <person name="Pandey M."/>
            <person name="Agarwal S."/>
            <person name="Srivastava S."/>
            <person name="Singh M."/>
            <person name="Iquebal M.A."/>
            <person name="Jaiswal S."/>
            <person name="Angadi U.B."/>
            <person name="Kumar N."/>
            <person name="Raza M."/>
            <person name="Shah T.M."/>
            <person name="Rai A."/>
            <person name="Jena J.K."/>
        </authorList>
    </citation>
    <scope>NUCLEOTIDE SEQUENCE [LARGE SCALE GENOMIC DNA]</scope>
    <source>
        <strain evidence="6">DASCIFA01</strain>
        <tissue evidence="6">Testis</tissue>
    </source>
</reference>
<feature type="transmembrane region" description="Helical" evidence="4">
    <location>
        <begin position="501"/>
        <end position="528"/>
    </location>
</feature>
<dbReference type="GO" id="GO:0022857">
    <property type="term" value="F:transmembrane transporter activity"/>
    <property type="evidence" value="ECO:0007669"/>
    <property type="project" value="InterPro"/>
</dbReference>
<keyword evidence="4" id="KW-1133">Transmembrane helix</keyword>
<feature type="transmembrane region" description="Helical" evidence="4">
    <location>
        <begin position="445"/>
        <end position="465"/>
    </location>
</feature>
<feature type="transmembrane region" description="Helical" evidence="4">
    <location>
        <begin position="389"/>
        <end position="414"/>
    </location>
</feature>
<organism evidence="6 7">
    <name type="scientific">Labeo rohita</name>
    <name type="common">Indian major carp</name>
    <name type="synonym">Cyprinus rohita</name>
    <dbReference type="NCBI Taxonomy" id="84645"/>
    <lineage>
        <taxon>Eukaryota</taxon>
        <taxon>Metazoa</taxon>
        <taxon>Chordata</taxon>
        <taxon>Craniata</taxon>
        <taxon>Vertebrata</taxon>
        <taxon>Euteleostomi</taxon>
        <taxon>Actinopterygii</taxon>
        <taxon>Neopterygii</taxon>
        <taxon>Teleostei</taxon>
        <taxon>Ostariophysi</taxon>
        <taxon>Cypriniformes</taxon>
        <taxon>Cyprinidae</taxon>
        <taxon>Labeoninae</taxon>
        <taxon>Labeonini</taxon>
        <taxon>Labeo</taxon>
    </lineage>
</organism>
<dbReference type="STRING" id="84645.A0A498NEH9"/>
<dbReference type="Pfam" id="PF09755">
    <property type="entry name" value="DUF2046"/>
    <property type="match status" value="1"/>
</dbReference>
<evidence type="ECO:0000256" key="3">
    <source>
        <dbReference type="SAM" id="MobiDB-lite"/>
    </source>
</evidence>
<evidence type="ECO:0000259" key="5">
    <source>
        <dbReference type="PROSITE" id="PS50850"/>
    </source>
</evidence>
<keyword evidence="7" id="KW-1185">Reference proteome</keyword>
<feature type="transmembrane region" description="Helical" evidence="4">
    <location>
        <begin position="745"/>
        <end position="764"/>
    </location>
</feature>
<dbReference type="FunFam" id="1.20.1250.20:FF:000872">
    <property type="entry name" value="Solute carrier family 16, member 9a"/>
    <property type="match status" value="1"/>
</dbReference>
<sequence>MMADSASESDTDGATPQCSSSSSSSILISSFRLEELSNRLASLQQENKVLKIELETFKLKCKALQEENRDLRKASVTIQARAEQEEEFISNTLFKKIQALQKEKETLAVNYEKEEEFLTNELSRKLMQLQHEKAELEQHLEQEQEFQVNKLMKKIKKLENDTISKQLTLEQLRREKIDLENTLEQEQEALVNRLWKRMDKLEAEKRPVQILQEKLDQPVSAPPSPRDISMEIDSPENMMRHIRFLKNTEKRAQYIEEERHMREENIRLQRKLQREVERREALCRQLSESESSLEMDDERYFNEMSAQGLRPRTVSSPIPYSPSPSSSRPISPGILINMSARNTKQAPDGGWGWAIVVASFMGQLLAYGSPQSVGVLYPEWLNTFQDGKGMTALVGSLVSGVGLIASPICSACVVNFGARPVTIFSGVMVSGGLMLSAFAPNVQFLIFSYGIVVGLGCGLVYAATVTITCQYFDKRRGLALGIVTTGTSIGGFLYATVQNEFIALFGLDGCLLLIGCFALNIIACAGLMRPLHLPAYYLKQRAALAQKAEEKVLEKPPVVEDPIKKNQSVNVLITGETKDPSSYEKSLVSYAALVRLVKKKQKEYSEYLHSMAELFQNWVFMAMCVSLFAYCLGAYTPLLFLEDLAQSEGLISGISTIPLVSIMSIAAGVGKLLLGVMMDISWMNSIFLYAFTLLGAGVALLIIPVTKNYAGLQVISALLGFFSGNWSVIPYMTTKVVGMDRLTEAYGILMFFGGFSIMLGPPVAGWIYDWMHSYDLAFYFSGSFVLLGGAGLFLAALCCWNKNQDETNTPDTECINDYDKVATFSEFILSLGWFHTQTFLPVPQDLVWTEYPQYSYPDSASRHGSPSLHGSLLKLQALEGDTSPSSDTSPEDSPPCLGFKDEILIPACNGVREEHSPPDFRLAEGDCSSDFQQSPGPSRLIQHITDDNSPLPSPRCSSLSQSQRFNTDPESAPSPPCAQHLIMARGVVRTEVPGDAKEATSIPLLTKHIQTLKRRIRKFEERFEQEMNYKPSHNDKSANPEILRLMSELARSRKQLKDLKLRQSFEESRKHENNQSMDICRYTNGQQETPEQQHKPSLEETVDTLLKRLREKRQALGLPDNMKEMTQRQMALEKITLQKCLLYFESLHGRPGTKQEKNLVKPLYDRYQMVKHLLCATPTITTIEEEEGSDDDSVRYTPPPVCLTDKRGCGEEEGDSDPAFVSPLDEIKTVRHSAITMSNLHEASRSELLECLRETRAEKRRRRKAIRDFEEQFFRQMGRKEKGKKRSK</sequence>
<feature type="coiled-coil region" evidence="2">
    <location>
        <begin position="251"/>
        <end position="289"/>
    </location>
</feature>
<dbReference type="Gene3D" id="1.20.1250.20">
    <property type="entry name" value="MFS general substrate transporter like domains"/>
    <property type="match status" value="1"/>
</dbReference>
<dbReference type="GO" id="GO:0016020">
    <property type="term" value="C:membrane"/>
    <property type="evidence" value="ECO:0007669"/>
    <property type="project" value="UniProtKB-SubCell"/>
</dbReference>
<feature type="transmembrane region" description="Helical" evidence="4">
    <location>
        <begin position="477"/>
        <end position="495"/>
    </location>
</feature>
<dbReference type="Pfam" id="PF07690">
    <property type="entry name" value="MFS_1"/>
    <property type="match status" value="2"/>
</dbReference>
<name>A0A498NEH9_LABRO</name>
<keyword evidence="8" id="KW-1267">Proteomics identification</keyword>
<dbReference type="PANTHER" id="PTHR15276">
    <property type="entry name" value="H4 D10S170 PROTEIN-RELATED"/>
    <property type="match status" value="1"/>
</dbReference>
<feature type="coiled-coil region" evidence="2">
    <location>
        <begin position="33"/>
        <end position="189"/>
    </location>
</feature>
<dbReference type="InterPro" id="IPR011701">
    <property type="entry name" value="MFS"/>
</dbReference>
<dbReference type="PANTHER" id="PTHR15276:SF0">
    <property type="entry name" value="COILED-COIL DOMAIN-CONTAINING PROTEIN 6"/>
    <property type="match status" value="1"/>
</dbReference>
<feature type="transmembrane region" description="Helical" evidence="4">
    <location>
        <begin position="712"/>
        <end position="733"/>
    </location>
</feature>
<feature type="transmembrane region" description="Helical" evidence="4">
    <location>
        <begin position="618"/>
        <end position="638"/>
    </location>
</feature>
<proteinExistence type="evidence at protein level"/>
<feature type="transmembrane region" description="Helical" evidence="4">
    <location>
        <begin position="650"/>
        <end position="674"/>
    </location>
</feature>
<protein>
    <submittedName>
        <fullName evidence="6">Monocarboxylate transporter 9-like protein</fullName>
    </submittedName>
</protein>
<evidence type="ECO:0000313" key="6">
    <source>
        <dbReference type="EMBL" id="RXN28845.1"/>
    </source>
</evidence>
<dbReference type="InterPro" id="IPR020846">
    <property type="entry name" value="MFS_dom"/>
</dbReference>
<comment type="caution">
    <text evidence="6">The sequence shown here is derived from an EMBL/GenBank/DDBJ whole genome shotgun (WGS) entry which is preliminary data.</text>
</comment>
<dbReference type="FunFam" id="1.20.1250.20:FF:001300">
    <property type="entry name" value="Solute carrier family 16 member 9b"/>
    <property type="match status" value="1"/>
</dbReference>
<feature type="domain" description="Major facilitator superfamily (MFS) profile" evidence="5">
    <location>
        <begin position="355"/>
        <end position="800"/>
    </location>
</feature>
<evidence type="ECO:0000256" key="1">
    <source>
        <dbReference type="ARBA" id="ARBA00004141"/>
    </source>
</evidence>
<dbReference type="InterPro" id="IPR036259">
    <property type="entry name" value="MFS_trans_sf"/>
</dbReference>
<feature type="compositionally biased region" description="Basic and acidic residues" evidence="3">
    <location>
        <begin position="915"/>
        <end position="924"/>
    </location>
</feature>
<dbReference type="PROSITE" id="PS50850">
    <property type="entry name" value="MFS"/>
    <property type="match status" value="1"/>
</dbReference>
<accession>A0A498NEH9</accession>
<feature type="region of interest" description="Disordered" evidence="3">
    <location>
        <begin position="915"/>
        <end position="975"/>
    </location>
</feature>
<dbReference type="EMBL" id="QBIY01011826">
    <property type="protein sequence ID" value="RXN28845.1"/>
    <property type="molecule type" value="Genomic_DNA"/>
</dbReference>
<dbReference type="Proteomes" id="UP000290572">
    <property type="component" value="Unassembled WGS sequence"/>
</dbReference>
<keyword evidence="4" id="KW-0812">Transmembrane</keyword>
<keyword evidence="4" id="KW-0472">Membrane</keyword>
<feature type="transmembrane region" description="Helical" evidence="4">
    <location>
        <begin position="776"/>
        <end position="800"/>
    </location>
</feature>
<keyword evidence="2" id="KW-0175">Coiled coil</keyword>
<evidence type="ECO:0000256" key="4">
    <source>
        <dbReference type="SAM" id="Phobius"/>
    </source>
</evidence>
<feature type="transmembrane region" description="Helical" evidence="4">
    <location>
        <begin position="421"/>
        <end position="439"/>
    </location>
</feature>
<feature type="compositionally biased region" description="Polar residues" evidence="3">
    <location>
        <begin position="1"/>
        <end position="18"/>
    </location>
</feature>
<feature type="coiled-coil region" evidence="2">
    <location>
        <begin position="1009"/>
        <end position="1062"/>
    </location>
</feature>
<feature type="compositionally biased region" description="Low complexity" evidence="3">
    <location>
        <begin position="954"/>
        <end position="964"/>
    </location>
</feature>
<dbReference type="InterPro" id="IPR019152">
    <property type="entry name" value="DUF2046"/>
</dbReference>
<gene>
    <name evidence="6" type="ORF">ROHU_005225</name>
</gene>
<comment type="subcellular location">
    <subcellularLocation>
        <location evidence="1">Membrane</location>
        <topology evidence="1">Multi-pass membrane protein</topology>
    </subcellularLocation>
</comment>